<feature type="non-terminal residue" evidence="1">
    <location>
        <position position="128"/>
    </location>
</feature>
<gene>
    <name evidence="1" type="ORF">ENJ96_02960</name>
</gene>
<comment type="caution">
    <text evidence="1">The sequence shown here is derived from an EMBL/GenBank/DDBJ whole genome shotgun (WGS) entry which is preliminary data.</text>
</comment>
<evidence type="ECO:0000313" key="1">
    <source>
        <dbReference type="EMBL" id="HHI96789.1"/>
    </source>
</evidence>
<organism evidence="1">
    <name type="scientific">Thermodesulfatator atlanticus</name>
    <dbReference type="NCBI Taxonomy" id="501497"/>
    <lineage>
        <taxon>Bacteria</taxon>
        <taxon>Pseudomonadati</taxon>
        <taxon>Thermodesulfobacteriota</taxon>
        <taxon>Thermodesulfobacteria</taxon>
        <taxon>Thermodesulfobacteriales</taxon>
        <taxon>Thermodesulfatatoraceae</taxon>
        <taxon>Thermodesulfatator</taxon>
    </lineage>
</organism>
<name>A0A7V5NYX1_9BACT</name>
<evidence type="ECO:0008006" key="2">
    <source>
        <dbReference type="Google" id="ProtNLM"/>
    </source>
</evidence>
<dbReference type="AlphaFoldDB" id="A0A7V5NYX1"/>
<sequence>MPYYIRARTYYRYAEEKLAEAEMAAAKEPARAVRLALDAVEKAIRALWAIVQIEAPKEKPPVEKIIPTLAQACEPWLAKEIEKAFKRIKELAETPTGEGAREAVELARFVVRETKKVLEPIIGPQETL</sequence>
<dbReference type="EMBL" id="DROK01000088">
    <property type="protein sequence ID" value="HHI96789.1"/>
    <property type="molecule type" value="Genomic_DNA"/>
</dbReference>
<accession>A0A7V5NYX1</accession>
<proteinExistence type="predicted"/>
<dbReference type="Proteomes" id="UP000886101">
    <property type="component" value="Unassembled WGS sequence"/>
</dbReference>
<reference evidence="1" key="1">
    <citation type="journal article" date="2020" name="mSystems">
        <title>Genome- and Community-Level Interaction Insights into Carbon Utilization and Element Cycling Functions of Hydrothermarchaeota in Hydrothermal Sediment.</title>
        <authorList>
            <person name="Zhou Z."/>
            <person name="Liu Y."/>
            <person name="Xu W."/>
            <person name="Pan J."/>
            <person name="Luo Z.H."/>
            <person name="Li M."/>
        </authorList>
    </citation>
    <scope>NUCLEOTIDE SEQUENCE [LARGE SCALE GENOMIC DNA]</scope>
    <source>
        <strain evidence="1">HyVt-533</strain>
    </source>
</reference>
<protein>
    <recommendedName>
        <fullName evidence="2">HEPN domain-containing protein</fullName>
    </recommendedName>
</protein>